<keyword evidence="6 10" id="KW-0274">FAD</keyword>
<dbReference type="EMBL" id="NFKK01000007">
    <property type="protein sequence ID" value="OUP52804.1"/>
    <property type="molecule type" value="Genomic_DNA"/>
</dbReference>
<evidence type="ECO:0000256" key="10">
    <source>
        <dbReference type="PIRNR" id="PIRNR006268"/>
    </source>
</evidence>
<evidence type="ECO:0000256" key="5">
    <source>
        <dbReference type="ARBA" id="ARBA00022723"/>
    </source>
</evidence>
<evidence type="ECO:0000256" key="9">
    <source>
        <dbReference type="ARBA" id="ARBA00048540"/>
    </source>
</evidence>
<evidence type="ECO:0000256" key="11">
    <source>
        <dbReference type="PIRSR" id="PIRSR006268-2"/>
    </source>
</evidence>
<evidence type="ECO:0000256" key="8">
    <source>
        <dbReference type="ARBA" id="ARBA00031306"/>
    </source>
</evidence>
<keyword evidence="12" id="KW-0472">Membrane</keyword>
<comment type="similarity">
    <text evidence="10 12">Belongs to the ApbE family.</text>
</comment>
<evidence type="ECO:0000256" key="6">
    <source>
        <dbReference type="ARBA" id="ARBA00022827"/>
    </source>
</evidence>
<dbReference type="InterPro" id="IPR024932">
    <property type="entry name" value="ApbE"/>
</dbReference>
<keyword evidence="12" id="KW-1003">Cell membrane</keyword>
<comment type="catalytic activity">
    <reaction evidence="9 10 12">
        <text>L-threonyl-[protein] + FAD = FMN-L-threonyl-[protein] + AMP + H(+)</text>
        <dbReference type="Rhea" id="RHEA:36847"/>
        <dbReference type="Rhea" id="RHEA-COMP:11060"/>
        <dbReference type="Rhea" id="RHEA-COMP:11061"/>
        <dbReference type="ChEBI" id="CHEBI:15378"/>
        <dbReference type="ChEBI" id="CHEBI:30013"/>
        <dbReference type="ChEBI" id="CHEBI:57692"/>
        <dbReference type="ChEBI" id="CHEBI:74257"/>
        <dbReference type="ChEBI" id="CHEBI:456215"/>
        <dbReference type="EC" id="2.7.1.180"/>
    </reaction>
</comment>
<dbReference type="PIRSF" id="PIRSF006268">
    <property type="entry name" value="ApbE"/>
    <property type="match status" value="1"/>
</dbReference>
<keyword evidence="12" id="KW-0732">Signal</keyword>
<sequence length="342" mass="37043">MKMKKLLAAGMLGALLLMSGCEPASSQSDFYAMDTFMTVTTYDKNEKTAEDTRVEIEQHINGLDQLMSRQREESELSALNAANGQPVTVSDELYEAIETAVQYAELTGGAYDPTTAPLSDLWGIGTDHEHVPTQAEIDETLKKVGWRNIQLLGNNTVQLLNGAQIDLGGIGKGWAANDAAAICRMAGDTMQALAQLGGNIYGIGKNPNSEDGTWRIGIADPDNSASSVAVISMTDESVVTSGDYERYFMQDGKRYHHIFDPSTGYPTDNGLRSVTVVDTDSAEADALTTGLFVKGLDKGLEFCAEHDIKAVFITSDKRIIPTENVLPQYTFMGEEAGYIDAR</sequence>
<evidence type="ECO:0000313" key="13">
    <source>
        <dbReference type="EMBL" id="OUP52804.1"/>
    </source>
</evidence>
<dbReference type="Proteomes" id="UP000195897">
    <property type="component" value="Unassembled WGS sequence"/>
</dbReference>
<reference evidence="14" key="1">
    <citation type="submission" date="2017-04" db="EMBL/GenBank/DDBJ databases">
        <title>Function of individual gut microbiota members based on whole genome sequencing of pure cultures obtained from chicken caecum.</title>
        <authorList>
            <person name="Medvecky M."/>
            <person name="Cejkova D."/>
            <person name="Polansky O."/>
            <person name="Karasova D."/>
            <person name="Kubasova T."/>
            <person name="Cizek A."/>
            <person name="Rychlik I."/>
        </authorList>
    </citation>
    <scope>NUCLEOTIDE SEQUENCE [LARGE SCALE GENOMIC DNA]</scope>
    <source>
        <strain evidence="14">An180</strain>
    </source>
</reference>
<feature type="binding site" evidence="11">
    <location>
        <position position="169"/>
    </location>
    <ligand>
        <name>Mg(2+)</name>
        <dbReference type="ChEBI" id="CHEBI:18420"/>
    </ligand>
</feature>
<dbReference type="AlphaFoldDB" id="A0A1Y4L7U9"/>
<feature type="binding site" evidence="11">
    <location>
        <position position="289"/>
    </location>
    <ligand>
        <name>Mg(2+)</name>
        <dbReference type="ChEBI" id="CHEBI:18420"/>
    </ligand>
</feature>
<feature type="chain" id="PRO_5039757434" description="FAD:protein FMN transferase" evidence="12">
    <location>
        <begin position="25"/>
        <end position="342"/>
    </location>
</feature>
<comment type="cofactor">
    <cofactor evidence="11">
        <name>Mg(2+)</name>
        <dbReference type="ChEBI" id="CHEBI:18420"/>
    </cofactor>
    <cofactor evidence="11">
        <name>Mn(2+)</name>
        <dbReference type="ChEBI" id="CHEBI:29035"/>
    </cofactor>
    <text evidence="11">Magnesium. Can also use manganese.</text>
</comment>
<keyword evidence="4 10" id="KW-0808">Transferase</keyword>
<protein>
    <recommendedName>
        <fullName evidence="2 10">FAD:protein FMN transferase</fullName>
        <ecNumber evidence="1 10">2.7.1.180</ecNumber>
    </recommendedName>
    <alternativeName>
        <fullName evidence="8 10">Flavin transferase</fullName>
    </alternativeName>
</protein>
<dbReference type="GO" id="GO:0016740">
    <property type="term" value="F:transferase activity"/>
    <property type="evidence" value="ECO:0007669"/>
    <property type="project" value="UniProtKB-UniRule"/>
</dbReference>
<evidence type="ECO:0000256" key="1">
    <source>
        <dbReference type="ARBA" id="ARBA00011955"/>
    </source>
</evidence>
<dbReference type="Gene3D" id="3.10.520.10">
    <property type="entry name" value="ApbE-like domains"/>
    <property type="match status" value="1"/>
</dbReference>
<comment type="subcellular location">
    <subcellularLocation>
        <location evidence="12">Cell inner membrane</location>
        <topology evidence="12">Lipid-anchor</topology>
        <orientation evidence="12">Periplasmic side</orientation>
    </subcellularLocation>
</comment>
<keyword evidence="7 10" id="KW-0460">Magnesium</keyword>
<accession>A0A1Y4L7U9</accession>
<evidence type="ECO:0000256" key="12">
    <source>
        <dbReference type="RuleBase" id="RU363002"/>
    </source>
</evidence>
<dbReference type="GO" id="GO:0005886">
    <property type="term" value="C:plasma membrane"/>
    <property type="evidence" value="ECO:0007669"/>
    <property type="project" value="UniProtKB-SubCell"/>
</dbReference>
<keyword evidence="3 10" id="KW-0285">Flavoprotein</keyword>
<evidence type="ECO:0000256" key="7">
    <source>
        <dbReference type="ARBA" id="ARBA00022842"/>
    </source>
</evidence>
<feature type="signal peptide" evidence="12">
    <location>
        <begin position="1"/>
        <end position="24"/>
    </location>
</feature>
<dbReference type="EC" id="2.7.1.180" evidence="1 10"/>
<keyword evidence="5 10" id="KW-0479">Metal-binding</keyword>
<dbReference type="Pfam" id="PF02424">
    <property type="entry name" value="ApbE"/>
    <property type="match status" value="1"/>
</dbReference>
<comment type="function">
    <text evidence="12">Flavin transferase that catalyzes the transfer of the FMN moiety of FAD and its covalent binding to the hydroxyl group of a threonine residue in a target flavoprotein.</text>
</comment>
<gene>
    <name evidence="13" type="ORF">B5F17_07415</name>
</gene>
<dbReference type="GO" id="GO:0046872">
    <property type="term" value="F:metal ion binding"/>
    <property type="evidence" value="ECO:0007669"/>
    <property type="project" value="UniProtKB-UniRule"/>
</dbReference>
<feature type="binding site" evidence="11">
    <location>
        <position position="285"/>
    </location>
    <ligand>
        <name>Mg(2+)</name>
        <dbReference type="ChEBI" id="CHEBI:18420"/>
    </ligand>
</feature>
<comment type="caution">
    <text evidence="13">The sequence shown here is derived from an EMBL/GenBank/DDBJ whole genome shotgun (WGS) entry which is preliminary data.</text>
</comment>
<dbReference type="InterPro" id="IPR003374">
    <property type="entry name" value="ApbE-like_sf"/>
</dbReference>
<dbReference type="PROSITE" id="PS51257">
    <property type="entry name" value="PROKAR_LIPOPROTEIN"/>
    <property type="match status" value="1"/>
</dbReference>
<evidence type="ECO:0000256" key="4">
    <source>
        <dbReference type="ARBA" id="ARBA00022679"/>
    </source>
</evidence>
<dbReference type="PANTHER" id="PTHR30040:SF2">
    <property type="entry name" value="FAD:PROTEIN FMN TRANSFERASE"/>
    <property type="match status" value="1"/>
</dbReference>
<dbReference type="SUPFAM" id="SSF143631">
    <property type="entry name" value="ApbE-like"/>
    <property type="match status" value="1"/>
</dbReference>
<name>A0A1Y4L7U9_9FIRM</name>
<evidence type="ECO:0000313" key="14">
    <source>
        <dbReference type="Proteomes" id="UP000195897"/>
    </source>
</evidence>
<evidence type="ECO:0000256" key="2">
    <source>
        <dbReference type="ARBA" id="ARBA00016337"/>
    </source>
</evidence>
<proteinExistence type="inferred from homology"/>
<keyword evidence="12" id="KW-0449">Lipoprotein</keyword>
<dbReference type="PANTHER" id="PTHR30040">
    <property type="entry name" value="THIAMINE BIOSYNTHESIS LIPOPROTEIN APBE"/>
    <property type="match status" value="1"/>
</dbReference>
<organism evidence="13 14">
    <name type="scientific">Butyricicoccus pullicaecorum</name>
    <dbReference type="NCBI Taxonomy" id="501571"/>
    <lineage>
        <taxon>Bacteria</taxon>
        <taxon>Bacillati</taxon>
        <taxon>Bacillota</taxon>
        <taxon>Clostridia</taxon>
        <taxon>Eubacteriales</taxon>
        <taxon>Butyricicoccaceae</taxon>
        <taxon>Butyricicoccus</taxon>
    </lineage>
</organism>
<evidence type="ECO:0000256" key="3">
    <source>
        <dbReference type="ARBA" id="ARBA00022630"/>
    </source>
</evidence>
<keyword evidence="12" id="KW-0997">Cell inner membrane</keyword>